<keyword evidence="8" id="KW-0282">Flagellum</keyword>
<dbReference type="PANTHER" id="PTHR30288">
    <property type="entry name" value="FLAGELLAR CAP/ASSEMBLY PROTEIN FLID"/>
    <property type="match status" value="1"/>
</dbReference>
<dbReference type="RefSeq" id="WP_209907129.1">
    <property type="nucleotide sequence ID" value="NZ_BAAAMI010000011.1"/>
</dbReference>
<dbReference type="Proteomes" id="UP000766570">
    <property type="component" value="Unassembled WGS sequence"/>
</dbReference>
<keyword evidence="5" id="KW-0964">Secreted</keyword>
<protein>
    <recommendedName>
        <fullName evidence="5">Flagellar hook-associated protein 2</fullName>
        <shortName evidence="5">HAP2</shortName>
    </recommendedName>
    <alternativeName>
        <fullName evidence="5">Flagellar cap protein</fullName>
    </alternativeName>
</protein>
<dbReference type="Pfam" id="PF02465">
    <property type="entry name" value="FliD_N"/>
    <property type="match status" value="1"/>
</dbReference>
<reference evidence="8 9" key="1">
    <citation type="submission" date="2021-03" db="EMBL/GenBank/DDBJ databases">
        <title>Sequencing the genomes of 1000 actinobacteria strains.</title>
        <authorList>
            <person name="Klenk H.-P."/>
        </authorList>
    </citation>
    <scope>NUCLEOTIDE SEQUENCE [LARGE SCALE GENOMIC DNA]</scope>
    <source>
        <strain evidence="8 9">DSM 15454</strain>
    </source>
</reference>
<dbReference type="PANTHER" id="PTHR30288:SF0">
    <property type="entry name" value="FLAGELLAR HOOK-ASSOCIATED PROTEIN 2"/>
    <property type="match status" value="1"/>
</dbReference>
<comment type="caution">
    <text evidence="8">The sequence shown here is derived from an EMBL/GenBank/DDBJ whole genome shotgun (WGS) entry which is preliminary data.</text>
</comment>
<comment type="function">
    <text evidence="5">Required for morphogenesis and for the elongation of the flagellar filament by facilitating polymerization of the flagellin monomers at the tip of growing filament. Forms a capping structure, which prevents flagellin subunits (transported through the central channel of the flagellum) from leaking out without polymerization at the distal end.</text>
</comment>
<evidence type="ECO:0000256" key="4">
    <source>
        <dbReference type="ARBA" id="ARBA00023143"/>
    </source>
</evidence>
<keyword evidence="3" id="KW-0175">Coiled coil</keyword>
<proteinExistence type="inferred from homology"/>
<evidence type="ECO:0000313" key="9">
    <source>
        <dbReference type="Proteomes" id="UP000766570"/>
    </source>
</evidence>
<dbReference type="InterPro" id="IPR040026">
    <property type="entry name" value="FliD"/>
</dbReference>
<name>A0ABS4WCX6_9MICC</name>
<organism evidence="8 9">
    <name type="scientific">Paeniglutamicibacter psychrophenolicus</name>
    <dbReference type="NCBI Taxonomy" id="257454"/>
    <lineage>
        <taxon>Bacteria</taxon>
        <taxon>Bacillati</taxon>
        <taxon>Actinomycetota</taxon>
        <taxon>Actinomycetes</taxon>
        <taxon>Micrococcales</taxon>
        <taxon>Micrococcaceae</taxon>
        <taxon>Paeniglutamicibacter</taxon>
    </lineage>
</organism>
<keyword evidence="8" id="KW-0966">Cell projection</keyword>
<evidence type="ECO:0000256" key="3">
    <source>
        <dbReference type="ARBA" id="ARBA00023054"/>
    </source>
</evidence>
<dbReference type="InterPro" id="IPR010809">
    <property type="entry name" value="FliD_C"/>
</dbReference>
<feature type="domain" description="Flagellar hook-associated protein 2 N-terminal" evidence="6">
    <location>
        <begin position="10"/>
        <end position="105"/>
    </location>
</feature>
<evidence type="ECO:0000256" key="5">
    <source>
        <dbReference type="RuleBase" id="RU362066"/>
    </source>
</evidence>
<comment type="subcellular location">
    <subcellularLocation>
        <location evidence="5">Secreted</location>
    </subcellularLocation>
    <subcellularLocation>
        <location evidence="5">Bacterial flagellum</location>
    </subcellularLocation>
</comment>
<keyword evidence="8" id="KW-0969">Cilium</keyword>
<sequence length="443" mass="46022">MGLALDGLASGLDTTALINSLMQVEAIPQNILKNKVSSTKTMVSALQALNTRVADLATLATKLAKPDSLQLFTTAASSEGLKVTASAGASTGSIDLAVDQLATSQVQVTGAITEWDASEFSITVDGAETTIIAASNSLDDIITAVNASDIGVKAVKVSAGQTSDGTEQYKLQFSATETGAANAFKVSIAGTDVPMTVVREARDAEVTLWAGAGSGVEQKITSSSNTFTGLLPGVDVTVSKVSTEAVTVSVERDSKAASNAASGLVDSLNGLFNFIATNSAVTSGAGGATSGMIFTGDSTARDVKQRIMDAAIMPVDGKSPSEIGISITKDGKLEFDAEKFSKALAEDPARVETVLQTISSRVLAVSTAMSDKHDGMITSRIKGQESMISRLDTQVADWDRRLDSREATLKRIYSSLEVQLSNLNSQQSYLASQLASLPTTQKK</sequence>
<dbReference type="InterPro" id="IPR003481">
    <property type="entry name" value="FliD_N"/>
</dbReference>
<evidence type="ECO:0000259" key="7">
    <source>
        <dbReference type="Pfam" id="PF07195"/>
    </source>
</evidence>
<evidence type="ECO:0000313" key="8">
    <source>
        <dbReference type="EMBL" id="MBP2374053.1"/>
    </source>
</evidence>
<dbReference type="Pfam" id="PF07195">
    <property type="entry name" value="FliD_C"/>
    <property type="match status" value="1"/>
</dbReference>
<dbReference type="EMBL" id="JAGIOE010000001">
    <property type="protein sequence ID" value="MBP2374053.1"/>
    <property type="molecule type" value="Genomic_DNA"/>
</dbReference>
<keyword evidence="9" id="KW-1185">Reference proteome</keyword>
<comment type="subunit">
    <text evidence="2 5">Homopentamer.</text>
</comment>
<keyword evidence="4 5" id="KW-0975">Bacterial flagellum</keyword>
<accession>A0ABS4WCX6</accession>
<gene>
    <name evidence="8" type="ORF">JOF46_001965</name>
</gene>
<evidence type="ECO:0000256" key="2">
    <source>
        <dbReference type="ARBA" id="ARBA00011255"/>
    </source>
</evidence>
<comment type="similarity">
    <text evidence="1 5">Belongs to the FliD family.</text>
</comment>
<evidence type="ECO:0000256" key="1">
    <source>
        <dbReference type="ARBA" id="ARBA00009764"/>
    </source>
</evidence>
<evidence type="ECO:0000259" key="6">
    <source>
        <dbReference type="Pfam" id="PF02465"/>
    </source>
</evidence>
<feature type="domain" description="Flagellar hook-associated protein 2 C-terminal" evidence="7">
    <location>
        <begin position="202"/>
        <end position="424"/>
    </location>
</feature>